<keyword evidence="3" id="KW-1185">Reference proteome</keyword>
<keyword evidence="1" id="KW-0472">Membrane</keyword>
<protein>
    <recommendedName>
        <fullName evidence="4">DUF3592 domain-containing protein</fullName>
    </recommendedName>
</protein>
<reference evidence="2 3" key="1">
    <citation type="submission" date="2021-01" db="EMBL/GenBank/DDBJ databases">
        <title>Whole genome shotgun sequence of Microbispora siamensis NBRC 104113.</title>
        <authorList>
            <person name="Komaki H."/>
            <person name="Tamura T."/>
        </authorList>
    </citation>
    <scope>NUCLEOTIDE SEQUENCE [LARGE SCALE GENOMIC DNA]</scope>
    <source>
        <strain evidence="2 3">NBRC 104113</strain>
    </source>
</reference>
<evidence type="ECO:0008006" key="4">
    <source>
        <dbReference type="Google" id="ProtNLM"/>
    </source>
</evidence>
<evidence type="ECO:0000313" key="3">
    <source>
        <dbReference type="Proteomes" id="UP000660454"/>
    </source>
</evidence>
<dbReference type="Proteomes" id="UP000660454">
    <property type="component" value="Unassembled WGS sequence"/>
</dbReference>
<proteinExistence type="predicted"/>
<feature type="transmembrane region" description="Helical" evidence="1">
    <location>
        <begin position="113"/>
        <end position="136"/>
    </location>
</feature>
<accession>A0ABQ4GEV1</accession>
<comment type="caution">
    <text evidence="2">The sequence shown here is derived from an EMBL/GenBank/DDBJ whole genome shotgun (WGS) entry which is preliminary data.</text>
</comment>
<sequence length="142" mass="15733">MRLPSAKAVTFGVFSLLFLTLTVFLVIEMNQTRTILARGVRAEAMIVDAQHYRYRGDLVVVRFSTPTGEHVTTDVSDSIDASEIHPGDSMDIVYDQVHPERVISAGITSISHYYALIPLSIIGVIAMAWLCIRSWALPLSRA</sequence>
<keyword evidence="1" id="KW-1133">Transmembrane helix</keyword>
<keyword evidence="1" id="KW-0812">Transmembrane</keyword>
<gene>
    <name evidence="2" type="ORF">Msi02_07770</name>
</gene>
<organism evidence="2 3">
    <name type="scientific">Microbispora siamensis</name>
    <dbReference type="NCBI Taxonomy" id="564413"/>
    <lineage>
        <taxon>Bacteria</taxon>
        <taxon>Bacillati</taxon>
        <taxon>Actinomycetota</taxon>
        <taxon>Actinomycetes</taxon>
        <taxon>Streptosporangiales</taxon>
        <taxon>Streptosporangiaceae</taxon>
        <taxon>Microbispora</taxon>
    </lineage>
</organism>
<name>A0ABQ4GEV1_9ACTN</name>
<dbReference type="EMBL" id="BOOF01000003">
    <property type="protein sequence ID" value="GIH59960.1"/>
    <property type="molecule type" value="Genomic_DNA"/>
</dbReference>
<feature type="transmembrane region" description="Helical" evidence="1">
    <location>
        <begin position="6"/>
        <end position="27"/>
    </location>
</feature>
<evidence type="ECO:0000313" key="2">
    <source>
        <dbReference type="EMBL" id="GIH59960.1"/>
    </source>
</evidence>
<evidence type="ECO:0000256" key="1">
    <source>
        <dbReference type="SAM" id="Phobius"/>
    </source>
</evidence>